<sequence>FFQTCVCGRTFTGLNALTWHEKSCVKGKKCLSGALSRAKEAYQKKKVRIQGPVDSDQAGWRPHCLHRQLPARYRDCVPEPPRSLPPVEAWENLGEVGPLNVSHPPSSSPPCPVLHSSLFPSHPKIKTQPNSFGLFRLYDEGSLPNYDSETENLLDEVGPFLACESSSSLNKGITDPSNPFHPYPNKTSLLLGDWYWNQGHKKSQVGFKQLLDIIRDPEYHPKNVRNMNWMAINQNLGNSSVQDDKIKANCEWSDSGWKNTTVWICTPFHCCAQHPGPKEYSIEGFHHHSLVDIIRKNVSDPSHHRLFHYEPYEL</sequence>
<reference evidence="1 2" key="1">
    <citation type="submission" date="2014-04" db="EMBL/GenBank/DDBJ databases">
        <authorList>
            <consortium name="DOE Joint Genome Institute"/>
            <person name="Kuo A."/>
            <person name="Kohler A."/>
            <person name="Nagy L.G."/>
            <person name="Floudas D."/>
            <person name="Copeland A."/>
            <person name="Barry K.W."/>
            <person name="Cichocki N."/>
            <person name="Veneault-Fourrey C."/>
            <person name="LaButti K."/>
            <person name="Lindquist E.A."/>
            <person name="Lipzen A."/>
            <person name="Lundell T."/>
            <person name="Morin E."/>
            <person name="Murat C."/>
            <person name="Sun H."/>
            <person name="Tunlid A."/>
            <person name="Henrissat B."/>
            <person name="Grigoriev I.V."/>
            <person name="Hibbett D.S."/>
            <person name="Martin F."/>
            <person name="Nordberg H.P."/>
            <person name="Cantor M.N."/>
            <person name="Hua S.X."/>
        </authorList>
    </citation>
    <scope>NUCLEOTIDE SEQUENCE [LARGE SCALE GENOMIC DNA]</scope>
    <source>
        <strain evidence="1 2">Foug A</strain>
    </source>
</reference>
<feature type="non-terminal residue" evidence="1">
    <location>
        <position position="314"/>
    </location>
</feature>
<dbReference type="STRING" id="1036808.A0A0C3E8B4"/>
<dbReference type="EMBL" id="KN822029">
    <property type="protein sequence ID" value="KIM64236.1"/>
    <property type="molecule type" value="Genomic_DNA"/>
</dbReference>
<proteinExistence type="predicted"/>
<name>A0A0C3E8B4_9AGAM</name>
<evidence type="ECO:0000313" key="2">
    <source>
        <dbReference type="Proteomes" id="UP000053989"/>
    </source>
</evidence>
<accession>A0A0C3E8B4</accession>
<feature type="non-terminal residue" evidence="1">
    <location>
        <position position="1"/>
    </location>
</feature>
<keyword evidence="2" id="KW-1185">Reference proteome</keyword>
<organism evidence="1 2">
    <name type="scientific">Scleroderma citrinum Foug A</name>
    <dbReference type="NCBI Taxonomy" id="1036808"/>
    <lineage>
        <taxon>Eukaryota</taxon>
        <taxon>Fungi</taxon>
        <taxon>Dikarya</taxon>
        <taxon>Basidiomycota</taxon>
        <taxon>Agaricomycotina</taxon>
        <taxon>Agaricomycetes</taxon>
        <taxon>Agaricomycetidae</taxon>
        <taxon>Boletales</taxon>
        <taxon>Sclerodermatineae</taxon>
        <taxon>Sclerodermataceae</taxon>
        <taxon>Scleroderma</taxon>
    </lineage>
</organism>
<evidence type="ECO:0000313" key="1">
    <source>
        <dbReference type="EMBL" id="KIM64236.1"/>
    </source>
</evidence>
<dbReference type="InParanoid" id="A0A0C3E8B4"/>
<reference evidence="2" key="2">
    <citation type="submission" date="2015-01" db="EMBL/GenBank/DDBJ databases">
        <title>Evolutionary Origins and Diversification of the Mycorrhizal Mutualists.</title>
        <authorList>
            <consortium name="DOE Joint Genome Institute"/>
            <consortium name="Mycorrhizal Genomics Consortium"/>
            <person name="Kohler A."/>
            <person name="Kuo A."/>
            <person name="Nagy L.G."/>
            <person name="Floudas D."/>
            <person name="Copeland A."/>
            <person name="Barry K.W."/>
            <person name="Cichocki N."/>
            <person name="Veneault-Fourrey C."/>
            <person name="LaButti K."/>
            <person name="Lindquist E.A."/>
            <person name="Lipzen A."/>
            <person name="Lundell T."/>
            <person name="Morin E."/>
            <person name="Murat C."/>
            <person name="Riley R."/>
            <person name="Ohm R."/>
            <person name="Sun H."/>
            <person name="Tunlid A."/>
            <person name="Henrissat B."/>
            <person name="Grigoriev I.V."/>
            <person name="Hibbett D.S."/>
            <person name="Martin F."/>
        </authorList>
    </citation>
    <scope>NUCLEOTIDE SEQUENCE [LARGE SCALE GENOMIC DNA]</scope>
    <source>
        <strain evidence="2">Foug A</strain>
    </source>
</reference>
<dbReference type="HOGENOM" id="CLU_068731_0_0_1"/>
<dbReference type="Proteomes" id="UP000053989">
    <property type="component" value="Unassembled WGS sequence"/>
</dbReference>
<gene>
    <name evidence="1" type="ORF">SCLCIDRAFT_88826</name>
</gene>
<dbReference type="AlphaFoldDB" id="A0A0C3E8B4"/>
<protein>
    <submittedName>
        <fullName evidence="1">Uncharacterized protein</fullName>
    </submittedName>
</protein>
<dbReference type="OrthoDB" id="2691312at2759"/>